<feature type="transmembrane region" description="Helical" evidence="1">
    <location>
        <begin position="140"/>
        <end position="158"/>
    </location>
</feature>
<dbReference type="RefSeq" id="WP_066520744.1">
    <property type="nucleotide sequence ID" value="NZ_CABMOF010000004.1"/>
</dbReference>
<feature type="transmembrane region" description="Helical" evidence="1">
    <location>
        <begin position="459"/>
        <end position="478"/>
    </location>
</feature>
<keyword evidence="1" id="KW-0472">Membrane</keyword>
<sequence>MNRNLAAKFKEALVSVLPITAIVLLLHFTVAPMTGGTVALFLVGSVLLIVGMALFSLGADIAMMPMGERIGSQLTKTRKLGLLIAVALIMGIAITIAEPDLQVLADQVPSVPNMVLIIAVAVGVGLFLVLALLRIIFQKKLAIILILLYAAVFGLAIFTSEDFLAVAFDSGGVTTGPITVPFILSLGVGVAAVRGGRSAQEDSFGLVAICSVGPILAVMIMGMLFNSSGGFAADLSIPEVNDFSSLMHAFGEGFPEYFRDVGIAIAPIIAFFIVFQVIFLKLPKTQLLKMAVGMAYTYIGLVLFLTGVNVGFMPVGNYLGAQIGSLDYNWMLIPLGMIMGFFVVMAEPAVHVLNKQVEEITVGAISKQSMLLSLSIGVAVSVGLAMVRVVTGLSIWYFLVPGYAIALGLSFFVPKIFTAIAFDSGGVASGPMTATFLLPFAMGACSAVGGNMLTDAFGIVAMVAMTPLVTIQIMGLYYKIKTKNDSARLAEGIREAAAADEEEIIDL</sequence>
<feature type="transmembrane region" description="Helical" evidence="1">
    <location>
        <begin position="328"/>
        <end position="350"/>
    </location>
</feature>
<keyword evidence="1" id="KW-1133">Transmembrane helix</keyword>
<evidence type="ECO:0000313" key="3">
    <source>
        <dbReference type="Proteomes" id="UP000070366"/>
    </source>
</evidence>
<dbReference type="AlphaFoldDB" id="A0A136Q523"/>
<keyword evidence="3" id="KW-1185">Reference proteome</keyword>
<feature type="transmembrane region" description="Helical" evidence="1">
    <location>
        <begin position="434"/>
        <end position="453"/>
    </location>
</feature>
<feature type="transmembrane region" description="Helical" evidence="1">
    <location>
        <begin position="80"/>
        <end position="99"/>
    </location>
</feature>
<dbReference type="EMBL" id="LSZW01000057">
    <property type="protein sequence ID" value="KXK65752.1"/>
    <property type="molecule type" value="Genomic_DNA"/>
</dbReference>
<feature type="transmembrane region" description="Helical" evidence="1">
    <location>
        <begin position="111"/>
        <end position="133"/>
    </location>
</feature>
<dbReference type="OrthoDB" id="9805989at2"/>
<dbReference type="Proteomes" id="UP000070366">
    <property type="component" value="Unassembled WGS sequence"/>
</dbReference>
<feature type="transmembrane region" description="Helical" evidence="1">
    <location>
        <begin position="371"/>
        <end position="397"/>
    </location>
</feature>
<organism evidence="2 3">
    <name type="scientific">Christensenella minuta</name>
    <dbReference type="NCBI Taxonomy" id="626937"/>
    <lineage>
        <taxon>Bacteria</taxon>
        <taxon>Bacillati</taxon>
        <taxon>Bacillota</taxon>
        <taxon>Clostridia</taxon>
        <taxon>Christensenellales</taxon>
        <taxon>Christensenellaceae</taxon>
        <taxon>Christensenella</taxon>
    </lineage>
</organism>
<accession>A0A136Q523</accession>
<protein>
    <recommendedName>
        <fullName evidence="4">DUF1538 domain-containing protein</fullName>
    </recommendedName>
</protein>
<dbReference type="InterPro" id="IPR011435">
    <property type="entry name" value="UmpAB"/>
</dbReference>
<feature type="transmembrane region" description="Helical" evidence="1">
    <location>
        <begin position="287"/>
        <end position="308"/>
    </location>
</feature>
<comment type="caution">
    <text evidence="2">The sequence shown here is derived from an EMBL/GenBank/DDBJ whole genome shotgun (WGS) entry which is preliminary data.</text>
</comment>
<proteinExistence type="predicted"/>
<evidence type="ECO:0000256" key="1">
    <source>
        <dbReference type="SAM" id="Phobius"/>
    </source>
</evidence>
<feature type="transmembrane region" description="Helical" evidence="1">
    <location>
        <begin position="403"/>
        <end position="422"/>
    </location>
</feature>
<gene>
    <name evidence="2" type="ORF">HMPREF3293_01474</name>
</gene>
<feature type="transmembrane region" description="Helical" evidence="1">
    <location>
        <begin position="37"/>
        <end position="59"/>
    </location>
</feature>
<feature type="transmembrane region" description="Helical" evidence="1">
    <location>
        <begin position="178"/>
        <end position="196"/>
    </location>
</feature>
<keyword evidence="1" id="KW-0812">Transmembrane</keyword>
<evidence type="ECO:0008006" key="4">
    <source>
        <dbReference type="Google" id="ProtNLM"/>
    </source>
</evidence>
<reference evidence="3" key="1">
    <citation type="submission" date="2016-02" db="EMBL/GenBank/DDBJ databases">
        <authorList>
            <person name="Mitreva M."/>
            <person name="Pepin K.H."/>
            <person name="Mihindukulasuriya K.A."/>
            <person name="Fulton R."/>
            <person name="Fronick C."/>
            <person name="O'Laughlin M."/>
            <person name="Miner T."/>
            <person name="Herter B."/>
            <person name="Rosa B.A."/>
            <person name="Cordes M."/>
            <person name="Tomlinson C."/>
            <person name="Wollam A."/>
            <person name="Palsikar V.B."/>
            <person name="Mardis E.R."/>
            <person name="Wilson R.K."/>
        </authorList>
    </citation>
    <scope>NUCLEOTIDE SEQUENCE [LARGE SCALE GENOMIC DNA]</scope>
    <source>
        <strain evidence="3">DSM 22607</strain>
    </source>
</reference>
<dbReference type="STRING" id="626937.HMPREF3293_01474"/>
<dbReference type="Pfam" id="PF07556">
    <property type="entry name" value="DUF1538"/>
    <property type="match status" value="2"/>
</dbReference>
<evidence type="ECO:0000313" key="2">
    <source>
        <dbReference type="EMBL" id="KXK65752.1"/>
    </source>
</evidence>
<feature type="transmembrane region" description="Helical" evidence="1">
    <location>
        <begin position="12"/>
        <end position="31"/>
    </location>
</feature>
<feature type="transmembrane region" description="Helical" evidence="1">
    <location>
        <begin position="261"/>
        <end position="280"/>
    </location>
</feature>
<dbReference type="PATRIC" id="fig|626937.4.peg.1456"/>
<feature type="transmembrane region" description="Helical" evidence="1">
    <location>
        <begin position="203"/>
        <end position="225"/>
    </location>
</feature>
<dbReference type="KEGG" id="cmiu:B1H56_11825"/>
<name>A0A136Q523_9FIRM</name>